<dbReference type="InterPro" id="IPR036390">
    <property type="entry name" value="WH_DNA-bd_sf"/>
</dbReference>
<dbReference type="InterPro" id="IPR000524">
    <property type="entry name" value="Tscrpt_reg_HTH_GntR"/>
</dbReference>
<dbReference type="PROSITE" id="PS50949">
    <property type="entry name" value="HTH_GNTR"/>
    <property type="match status" value="1"/>
</dbReference>
<dbReference type="Pfam" id="PF00392">
    <property type="entry name" value="GntR"/>
    <property type="match status" value="1"/>
</dbReference>
<keyword evidence="3" id="KW-0804">Transcription</keyword>
<reference evidence="5" key="2">
    <citation type="submission" date="2021-04" db="EMBL/GenBank/DDBJ databases">
        <authorList>
            <person name="Gilroy R."/>
        </authorList>
    </citation>
    <scope>NUCLEOTIDE SEQUENCE</scope>
    <source>
        <strain evidence="5">1282</strain>
    </source>
</reference>
<evidence type="ECO:0000256" key="2">
    <source>
        <dbReference type="ARBA" id="ARBA00023125"/>
    </source>
</evidence>
<feature type="domain" description="HTH gntR-type" evidence="4">
    <location>
        <begin position="11"/>
        <end position="79"/>
    </location>
</feature>
<dbReference type="GO" id="GO:0003700">
    <property type="term" value="F:DNA-binding transcription factor activity"/>
    <property type="evidence" value="ECO:0007669"/>
    <property type="project" value="InterPro"/>
</dbReference>
<dbReference type="SMART" id="SM00345">
    <property type="entry name" value="HTH_GNTR"/>
    <property type="match status" value="1"/>
</dbReference>
<dbReference type="EMBL" id="DXDU01000107">
    <property type="protein sequence ID" value="HIY26833.1"/>
    <property type="molecule type" value="Genomic_DNA"/>
</dbReference>
<evidence type="ECO:0000256" key="1">
    <source>
        <dbReference type="ARBA" id="ARBA00023015"/>
    </source>
</evidence>
<proteinExistence type="predicted"/>
<evidence type="ECO:0000259" key="4">
    <source>
        <dbReference type="PROSITE" id="PS50949"/>
    </source>
</evidence>
<reference evidence="5" key="1">
    <citation type="journal article" date="2021" name="PeerJ">
        <title>Extensive microbial diversity within the chicken gut microbiome revealed by metagenomics and culture.</title>
        <authorList>
            <person name="Gilroy R."/>
            <person name="Ravi A."/>
            <person name="Getino M."/>
            <person name="Pursley I."/>
            <person name="Horton D.L."/>
            <person name="Alikhan N.F."/>
            <person name="Baker D."/>
            <person name="Gharbi K."/>
            <person name="Hall N."/>
            <person name="Watson M."/>
            <person name="Adriaenssens E.M."/>
            <person name="Foster-Nyarko E."/>
            <person name="Jarju S."/>
            <person name="Secka A."/>
            <person name="Antonio M."/>
            <person name="Oren A."/>
            <person name="Chaudhuri R.R."/>
            <person name="La Ragione R."/>
            <person name="Hildebrand F."/>
            <person name="Pallen M.J."/>
        </authorList>
    </citation>
    <scope>NUCLEOTIDE SEQUENCE</scope>
    <source>
        <strain evidence="5">1282</strain>
    </source>
</reference>
<dbReference type="InterPro" id="IPR036388">
    <property type="entry name" value="WH-like_DNA-bd_sf"/>
</dbReference>
<keyword evidence="2" id="KW-0238">DNA-binding</keyword>
<dbReference type="CDD" id="cd07377">
    <property type="entry name" value="WHTH_GntR"/>
    <property type="match status" value="1"/>
</dbReference>
<dbReference type="AlphaFoldDB" id="A0A9D1YDD7"/>
<gene>
    <name evidence="5" type="ORF">H9838_06630</name>
</gene>
<protein>
    <submittedName>
        <fullName evidence="5">GntR family transcriptional regulator</fullName>
    </submittedName>
</protein>
<evidence type="ECO:0000256" key="3">
    <source>
        <dbReference type="ARBA" id="ARBA00023163"/>
    </source>
</evidence>
<dbReference type="SUPFAM" id="SSF46785">
    <property type="entry name" value="Winged helix' DNA-binding domain"/>
    <property type="match status" value="1"/>
</dbReference>
<dbReference type="PANTHER" id="PTHR38445">
    <property type="entry name" value="HTH-TYPE TRANSCRIPTIONAL REPRESSOR YTRA"/>
    <property type="match status" value="1"/>
</dbReference>
<dbReference type="PANTHER" id="PTHR38445:SF7">
    <property type="entry name" value="GNTR-FAMILY TRANSCRIPTIONAL REGULATOR"/>
    <property type="match status" value="1"/>
</dbReference>
<evidence type="ECO:0000313" key="5">
    <source>
        <dbReference type="EMBL" id="HIY26833.1"/>
    </source>
</evidence>
<name>A0A9D1YDD7_9FIRM</name>
<accession>A0A9D1YDD7</accession>
<organism evidence="5 6">
    <name type="scientific">Candidatus Acutalibacter pullistercoris</name>
    <dbReference type="NCBI Taxonomy" id="2838418"/>
    <lineage>
        <taxon>Bacteria</taxon>
        <taxon>Bacillati</taxon>
        <taxon>Bacillota</taxon>
        <taxon>Clostridia</taxon>
        <taxon>Eubacteriales</taxon>
        <taxon>Acutalibacteraceae</taxon>
        <taxon>Acutalibacter</taxon>
    </lineage>
</organism>
<evidence type="ECO:0000313" key="6">
    <source>
        <dbReference type="Proteomes" id="UP000823915"/>
    </source>
</evidence>
<comment type="caution">
    <text evidence="5">The sequence shown here is derived from an EMBL/GenBank/DDBJ whole genome shotgun (WGS) entry which is preliminary data.</text>
</comment>
<dbReference type="Proteomes" id="UP000823915">
    <property type="component" value="Unassembled WGS sequence"/>
</dbReference>
<dbReference type="GO" id="GO:0003677">
    <property type="term" value="F:DNA binding"/>
    <property type="evidence" value="ECO:0007669"/>
    <property type="project" value="UniProtKB-KW"/>
</dbReference>
<sequence>MHLTISNQSDKPIYEQIVQQIKGAILSGELSEGDALPSLRLLAKELRISVITTKRAYEELEREGFLCSVAGKGSFVAGKNADFLREEQLRQVESHLQQAVQAAQLAGLEKGEFLDTAALLWEEG</sequence>
<dbReference type="Gene3D" id="1.10.10.10">
    <property type="entry name" value="Winged helix-like DNA-binding domain superfamily/Winged helix DNA-binding domain"/>
    <property type="match status" value="1"/>
</dbReference>
<keyword evidence="1" id="KW-0805">Transcription regulation</keyword>